<evidence type="ECO:0000256" key="4">
    <source>
        <dbReference type="ARBA" id="ARBA00022824"/>
    </source>
</evidence>
<feature type="region of interest" description="Disordered" evidence="10">
    <location>
        <begin position="1156"/>
        <end position="1175"/>
    </location>
</feature>
<dbReference type="Proteomes" id="UP000077521">
    <property type="component" value="Unassembled WGS sequence"/>
</dbReference>
<feature type="compositionally biased region" description="Acidic residues" evidence="10">
    <location>
        <begin position="596"/>
        <end position="624"/>
    </location>
</feature>
<reference evidence="12" key="2">
    <citation type="journal article" date="2019" name="IMA Fungus">
        <title>Genome sequencing and comparison of five Tilletia species to identify candidate genes for the detection of regulated species infecting wheat.</title>
        <authorList>
            <person name="Nguyen H.D.T."/>
            <person name="Sultana T."/>
            <person name="Kesanakurti P."/>
            <person name="Hambleton S."/>
        </authorList>
    </citation>
    <scope>NUCLEOTIDE SEQUENCE</scope>
    <source>
        <strain evidence="12">DAOMC 236416</strain>
    </source>
</reference>
<feature type="compositionally biased region" description="Low complexity" evidence="10">
    <location>
        <begin position="535"/>
        <end position="566"/>
    </location>
</feature>
<keyword evidence="6 11" id="KW-0472">Membrane</keyword>
<dbReference type="PROSITE" id="PS00804">
    <property type="entry name" value="CALRETICULIN_2"/>
    <property type="match status" value="1"/>
</dbReference>
<dbReference type="Gene3D" id="2.10.250.10">
    <property type="entry name" value="Calreticulin/calnexin, P domain"/>
    <property type="match status" value="1"/>
</dbReference>
<dbReference type="Pfam" id="PF00262">
    <property type="entry name" value="Calreticulin"/>
    <property type="match status" value="1"/>
</dbReference>
<dbReference type="InterPro" id="IPR018124">
    <property type="entry name" value="Calret/calnex_CS"/>
</dbReference>
<feature type="region of interest" description="Disordered" evidence="10">
    <location>
        <begin position="580"/>
        <end position="624"/>
    </location>
</feature>
<dbReference type="GO" id="GO:0006457">
    <property type="term" value="P:protein folding"/>
    <property type="evidence" value="ECO:0007669"/>
    <property type="project" value="InterPro"/>
</dbReference>
<accession>A0A177TUY1</accession>
<name>A0A177TUY1_9BASI</name>
<feature type="compositionally biased region" description="Low complexity" evidence="10">
    <location>
        <begin position="1361"/>
        <end position="1375"/>
    </location>
</feature>
<dbReference type="PRINTS" id="PR00626">
    <property type="entry name" value="CALRETICULIN"/>
</dbReference>
<dbReference type="InterPro" id="IPR013320">
    <property type="entry name" value="ConA-like_dom_sf"/>
</dbReference>
<dbReference type="SUPFAM" id="SSF63887">
    <property type="entry name" value="P-domain of calnexin/calreticulin"/>
    <property type="match status" value="1"/>
</dbReference>
<feature type="transmembrane region" description="Helical" evidence="11">
    <location>
        <begin position="20"/>
        <end position="39"/>
    </location>
</feature>
<evidence type="ECO:0000256" key="9">
    <source>
        <dbReference type="PIRSR" id="PIRSR601580-3"/>
    </source>
</evidence>
<keyword evidence="7" id="KW-0143">Chaperone</keyword>
<dbReference type="FunFam" id="2.60.120.200:FF:000011">
    <property type="entry name" value="Probable calnexin"/>
    <property type="match status" value="1"/>
</dbReference>
<dbReference type="GO" id="GO:0051082">
    <property type="term" value="F:unfolded protein binding"/>
    <property type="evidence" value="ECO:0007669"/>
    <property type="project" value="InterPro"/>
</dbReference>
<feature type="region of interest" description="Disordered" evidence="10">
    <location>
        <begin position="385"/>
        <end position="444"/>
    </location>
</feature>
<sequence length="1408" mass="153824">MVNFTLPVDSPLRSPHLYRLLLISLLIQHSIWHILANTVLKGPHNLKKRSWILTTLAAFVMTAASLPFLRDLFLPPDLIGSLSAGLLHFANFTRSSIPPKLRAVLADKAIAAAHNNANWGFFSLAEIHPRTLTVTHPLCAFFIAYLLSDLALGAIFYPSMMNMASGWVHHTAYTFFFSYWLHRGWGHIAATAAVFELPTFVMGIACLYPPLRSNMGFTVTFFITRVFLHFGILYATFTEQGRNAPGIDGSWAPFVCVAVTYPMHLFWGYKCILSVRKRMRKRSLSRKGKLEEGLATSASEKPVLNPSEMLQKRRRPNFAENLRLQLPSIAAGAGRFFNGLAPPDTTSALNTPAITPTGGAVPVYANFGSAAPVVALHKAAKAAADRLSRGRKRSSSSIAGSISEVETEPESIGSSSAFERRPSLQGNSKRHSTGGTTTPFGTAAVIPLDAGPEAFDKTPFLAIRSQAETTDRARRLVADALRKAWAQRAPESWKREWEDEERRVRKEREKRAKRRAEAVKAKKAAKELSKREARASSSQSRPASSAGRPSLDGTTDVGDSSSRSSFSIDDVDSIFEDALGGDHLATYTDVESSTETGDEEDDDIFNDPDLLLDDSSAEDEDLNDEAAEAAKLSKMERRKAAARRAIIRAVRRAINGQEPTSDTEGFLGDEAAEDAEADASEEDGPIDEGDFFAQAAREQRRAERAAAKADRLATLKLRSSSSRNGGGKRRRLFFDRSLAPLDWNAFVKLLPAEFSRDQDSFVVREMQVERGLGANERRKRIVGDLRRRLEIARRDVVVSKGAATRNRQPAGTSLPTLHALRVKKQSLPSPISTSTRNSLVGRTLIHQPTMKSQQVAAAAALLASSSSVLVYASGADATFEPTKLTAPFIEQFTSDWTQRWTPSSATKAQDDGEVFSYSGKWEVEEPTVLPGIKGDAGLVAKSEAAQHAISALFEKPVDPKGKPLVVQYEVKLQKGLQCGGAYLKLLTESPDGIQAKQFSDKTPYTIMFGPDKCGATNKVHFIFRRKNPKTGEYEEKHLNATPFPKSDSKKTALYTLIVNPDNTYEILIDNESTKKGKLHEDFKPTVEPPKNIPDPDDKQPADWVLDPTIDDPKATKPADWDEDAPEMIADPEAKKPEGWLEDEPDTVVDSAAAKPEDWDNEEDGEWAAPQIPNPKCVDAPGCGKWTHPQIPNPAYKGKWYAPKIDNPDYKGLWSPKEIPNPNYYTDANPSELNPIAGVGFEIWTMQSDILFDNIYVGHSPEDARAFAAETFDVKIKLEDGKDKEEQTKKAAETAKETTKEVKNAVDQVRTAVQQWLAIVKYDPVVAAKEHPYVTGAVGAGAFAVLATLGSIVGAVLGGGSSSSAKGKKPASSTSGKKIDGSSVKATAVAAKEAVGDAKKRVAAGKSDS</sequence>
<evidence type="ECO:0000313" key="12">
    <source>
        <dbReference type="EMBL" id="KAE8253839.1"/>
    </source>
</evidence>
<gene>
    <name evidence="12" type="ORF">A4X13_0g3645</name>
</gene>
<dbReference type="FunFam" id="2.10.250.10:FF:000001">
    <property type="entry name" value="Calnexin homolog"/>
    <property type="match status" value="1"/>
</dbReference>
<feature type="transmembrane region" description="Helical" evidence="11">
    <location>
        <begin position="51"/>
        <end position="69"/>
    </location>
</feature>
<keyword evidence="13" id="KW-1185">Reference proteome</keyword>
<evidence type="ECO:0000256" key="1">
    <source>
        <dbReference type="ARBA" id="ARBA00004389"/>
    </source>
</evidence>
<comment type="subcellular location">
    <subcellularLocation>
        <location evidence="1">Endoplasmic reticulum membrane</location>
        <topology evidence="1">Single-pass membrane protein</topology>
    </subcellularLocation>
</comment>
<evidence type="ECO:0000256" key="8">
    <source>
        <dbReference type="ARBA" id="ARBA00040224"/>
    </source>
</evidence>
<dbReference type="SUPFAM" id="SSF49899">
    <property type="entry name" value="Concanavalin A-like lectins/glucanases"/>
    <property type="match status" value="1"/>
</dbReference>
<feature type="compositionally biased region" description="Basic and acidic residues" evidence="10">
    <location>
        <begin position="1110"/>
        <end position="1119"/>
    </location>
</feature>
<feature type="region of interest" description="Disordered" evidence="10">
    <location>
        <begin position="1078"/>
        <end position="1141"/>
    </location>
</feature>
<reference evidence="12" key="1">
    <citation type="submission" date="2016-04" db="EMBL/GenBank/DDBJ databases">
        <authorList>
            <person name="Nguyen H.D."/>
            <person name="Samba Siva P."/>
            <person name="Cullis J."/>
            <person name="Levesque C.A."/>
            <person name="Hambleton S."/>
        </authorList>
    </citation>
    <scope>NUCLEOTIDE SEQUENCE</scope>
    <source>
        <strain evidence="12">DAOMC 236416</strain>
    </source>
</reference>
<evidence type="ECO:0000256" key="3">
    <source>
        <dbReference type="ARBA" id="ARBA00022692"/>
    </source>
</evidence>
<evidence type="ECO:0000256" key="11">
    <source>
        <dbReference type="SAM" id="Phobius"/>
    </source>
</evidence>
<evidence type="ECO:0000256" key="5">
    <source>
        <dbReference type="ARBA" id="ARBA00022989"/>
    </source>
</evidence>
<comment type="caution">
    <text evidence="12">The sequence shown here is derived from an EMBL/GenBank/DDBJ whole genome shotgun (WGS) entry which is preliminary data.</text>
</comment>
<keyword evidence="3 11" id="KW-0812">Transmembrane</keyword>
<organism evidence="12 13">
    <name type="scientific">Tilletia indica</name>
    <dbReference type="NCBI Taxonomy" id="43049"/>
    <lineage>
        <taxon>Eukaryota</taxon>
        <taxon>Fungi</taxon>
        <taxon>Dikarya</taxon>
        <taxon>Basidiomycota</taxon>
        <taxon>Ustilaginomycotina</taxon>
        <taxon>Exobasidiomycetes</taxon>
        <taxon>Tilletiales</taxon>
        <taxon>Tilletiaceae</taxon>
        <taxon>Tilletia</taxon>
    </lineage>
</organism>
<comment type="similarity">
    <text evidence="2">Belongs to the calreticulin family.</text>
</comment>
<protein>
    <recommendedName>
        <fullName evidence="8">Calnexin</fullName>
    </recommendedName>
</protein>
<dbReference type="GO" id="GO:0036503">
    <property type="term" value="P:ERAD pathway"/>
    <property type="evidence" value="ECO:0007669"/>
    <property type="project" value="TreeGrafter"/>
</dbReference>
<dbReference type="PROSITE" id="PS00803">
    <property type="entry name" value="CALRETICULIN_1"/>
    <property type="match status" value="1"/>
</dbReference>
<feature type="transmembrane region" description="Helical" evidence="11">
    <location>
        <begin position="188"/>
        <end position="208"/>
    </location>
</feature>
<feature type="region of interest" description="Disordered" evidence="10">
    <location>
        <begin position="1359"/>
        <end position="1383"/>
    </location>
</feature>
<dbReference type="Gene3D" id="2.60.120.200">
    <property type="match status" value="1"/>
</dbReference>
<dbReference type="InterPro" id="IPR009033">
    <property type="entry name" value="Calreticulin/calnexin_P_dom_sf"/>
</dbReference>
<evidence type="ECO:0000256" key="7">
    <source>
        <dbReference type="ARBA" id="ARBA00023186"/>
    </source>
</evidence>
<feature type="transmembrane region" description="Helical" evidence="11">
    <location>
        <begin position="215"/>
        <end position="237"/>
    </location>
</feature>
<feature type="compositionally biased region" description="Low complexity" evidence="10">
    <location>
        <begin position="433"/>
        <end position="442"/>
    </location>
</feature>
<dbReference type="PANTHER" id="PTHR11073:SF1">
    <property type="entry name" value="CALNEXIN 14D-RELATED"/>
    <property type="match status" value="1"/>
</dbReference>
<dbReference type="GO" id="GO:0005509">
    <property type="term" value="F:calcium ion binding"/>
    <property type="evidence" value="ECO:0007669"/>
    <property type="project" value="InterPro"/>
</dbReference>
<evidence type="ECO:0000313" key="13">
    <source>
        <dbReference type="Proteomes" id="UP000077521"/>
    </source>
</evidence>
<proteinExistence type="inferred from homology"/>
<dbReference type="GO" id="GO:0005789">
    <property type="term" value="C:endoplasmic reticulum membrane"/>
    <property type="evidence" value="ECO:0007669"/>
    <property type="project" value="UniProtKB-SubCell"/>
</dbReference>
<evidence type="ECO:0000256" key="2">
    <source>
        <dbReference type="ARBA" id="ARBA00010983"/>
    </source>
</evidence>
<dbReference type="PANTHER" id="PTHR11073">
    <property type="entry name" value="CALRETICULIN AND CALNEXIN"/>
    <property type="match status" value="1"/>
</dbReference>
<feature type="disulfide bond" evidence="9">
    <location>
        <begin position="978"/>
        <end position="1013"/>
    </location>
</feature>
<keyword evidence="5 11" id="KW-1133">Transmembrane helix</keyword>
<evidence type="ECO:0000256" key="10">
    <source>
        <dbReference type="SAM" id="MobiDB-lite"/>
    </source>
</evidence>
<keyword evidence="9" id="KW-1015">Disulfide bond</keyword>
<dbReference type="InterPro" id="IPR001580">
    <property type="entry name" value="Calret/calnex"/>
</dbReference>
<dbReference type="EMBL" id="LWDF02000212">
    <property type="protein sequence ID" value="KAE8253839.1"/>
    <property type="molecule type" value="Genomic_DNA"/>
</dbReference>
<keyword evidence="4" id="KW-0256">Endoplasmic reticulum</keyword>
<feature type="region of interest" description="Disordered" evidence="10">
    <location>
        <begin position="488"/>
        <end position="566"/>
    </location>
</feature>
<evidence type="ECO:0000256" key="6">
    <source>
        <dbReference type="ARBA" id="ARBA00023136"/>
    </source>
</evidence>
<feature type="compositionally biased region" description="Basic and acidic residues" evidence="10">
    <location>
        <begin position="491"/>
        <end position="534"/>
    </location>
</feature>
<feature type="transmembrane region" description="Helical" evidence="11">
    <location>
        <begin position="134"/>
        <end position="157"/>
    </location>
</feature>